<evidence type="ECO:0000313" key="2">
    <source>
        <dbReference type="EMBL" id="HIT49570.1"/>
    </source>
</evidence>
<sequence length="140" mass="15506">MLEICKQSGLLGHITRAMSYVLHPLFKRLDVKSDAMQYISMNFVSNMLSMGSVATPFGLKAMQELNRLNQNQTVASDEMITFLLINTSGLCFLPTTLISLRSQAGSDNPVAIIPYIIIVSCITTVFSILMDIGVRRHGKH</sequence>
<reference evidence="2" key="2">
    <citation type="journal article" date="2021" name="PeerJ">
        <title>Extensive microbial diversity within the chicken gut microbiome revealed by metagenomics and culture.</title>
        <authorList>
            <person name="Gilroy R."/>
            <person name="Ravi A."/>
            <person name="Getino M."/>
            <person name="Pursley I."/>
            <person name="Horton D.L."/>
            <person name="Alikhan N.F."/>
            <person name="Baker D."/>
            <person name="Gharbi K."/>
            <person name="Hall N."/>
            <person name="Watson M."/>
            <person name="Adriaenssens E.M."/>
            <person name="Foster-Nyarko E."/>
            <person name="Jarju S."/>
            <person name="Secka A."/>
            <person name="Antonio M."/>
            <person name="Oren A."/>
            <person name="Chaudhuri R.R."/>
            <person name="La Ragione R."/>
            <person name="Hildebrand F."/>
            <person name="Pallen M.J."/>
        </authorList>
    </citation>
    <scope>NUCLEOTIDE SEQUENCE</scope>
    <source>
        <strain evidence="2">ChiW17-6978</strain>
    </source>
</reference>
<reference evidence="2" key="1">
    <citation type="submission" date="2020-10" db="EMBL/GenBank/DDBJ databases">
        <authorList>
            <person name="Gilroy R."/>
        </authorList>
    </citation>
    <scope>NUCLEOTIDE SEQUENCE</scope>
    <source>
        <strain evidence="2">ChiW17-6978</strain>
    </source>
</reference>
<feature type="transmembrane region" description="Helical" evidence="1">
    <location>
        <begin position="35"/>
        <end position="59"/>
    </location>
</feature>
<dbReference type="EMBL" id="DVLF01000033">
    <property type="protein sequence ID" value="HIT49570.1"/>
    <property type="molecule type" value="Genomic_DNA"/>
</dbReference>
<feature type="transmembrane region" description="Helical" evidence="1">
    <location>
        <begin position="112"/>
        <end position="134"/>
    </location>
</feature>
<keyword evidence="1" id="KW-0472">Membrane</keyword>
<organism evidence="2 3">
    <name type="scientific">Candidatus Pelethenecus faecipullorum</name>
    <dbReference type="NCBI Taxonomy" id="2840900"/>
    <lineage>
        <taxon>Bacteria</taxon>
        <taxon>Bacillati</taxon>
        <taxon>Mycoplasmatota</taxon>
        <taxon>Mollicutes</taxon>
        <taxon>Candidatus Pelethenecus</taxon>
    </lineage>
</organism>
<dbReference type="Proteomes" id="UP000886758">
    <property type="component" value="Unassembled WGS sequence"/>
</dbReference>
<name>A0A9D1GPP3_9MOLU</name>
<dbReference type="AlphaFoldDB" id="A0A9D1GPP3"/>
<keyword evidence="1" id="KW-0812">Transmembrane</keyword>
<evidence type="ECO:0000256" key="1">
    <source>
        <dbReference type="SAM" id="Phobius"/>
    </source>
</evidence>
<evidence type="ECO:0000313" key="3">
    <source>
        <dbReference type="Proteomes" id="UP000886758"/>
    </source>
</evidence>
<accession>A0A9D1GPP3</accession>
<feature type="transmembrane region" description="Helical" evidence="1">
    <location>
        <begin position="80"/>
        <end position="100"/>
    </location>
</feature>
<comment type="caution">
    <text evidence="2">The sequence shown here is derived from an EMBL/GenBank/DDBJ whole genome shotgun (WGS) entry which is preliminary data.</text>
</comment>
<protein>
    <submittedName>
        <fullName evidence="2">Spore maturation protein</fullName>
    </submittedName>
</protein>
<gene>
    <name evidence="2" type="ORF">IAD46_00945</name>
</gene>
<proteinExistence type="predicted"/>
<keyword evidence="1" id="KW-1133">Transmembrane helix</keyword>